<evidence type="ECO:0000256" key="2">
    <source>
        <dbReference type="ARBA" id="ARBA00022670"/>
    </source>
</evidence>
<comment type="caution">
    <text evidence="8">The sequence shown here is derived from an EMBL/GenBank/DDBJ whole genome shotgun (WGS) entry which is preliminary data.</text>
</comment>
<reference evidence="8 9" key="1">
    <citation type="submission" date="2018-12" db="EMBL/GenBank/DDBJ databases">
        <authorList>
            <person name="Meng J."/>
        </authorList>
    </citation>
    <scope>NUCLEOTIDE SEQUENCE [LARGE SCALE GENOMIC DNA]</scope>
    <source>
        <strain evidence="8 9">HT111-2</strain>
    </source>
</reference>
<evidence type="ECO:0000313" key="8">
    <source>
        <dbReference type="EMBL" id="RVU71593.1"/>
    </source>
</evidence>
<evidence type="ECO:0000256" key="4">
    <source>
        <dbReference type="ARBA" id="ARBA00022825"/>
    </source>
</evidence>
<dbReference type="EMBL" id="RXIA01000003">
    <property type="protein sequence ID" value="RVU71593.1"/>
    <property type="molecule type" value="Genomic_DNA"/>
</dbReference>
<feature type="compositionally biased region" description="Polar residues" evidence="6">
    <location>
        <begin position="97"/>
        <end position="107"/>
    </location>
</feature>
<dbReference type="SUPFAM" id="SSF52743">
    <property type="entry name" value="Subtilisin-like"/>
    <property type="match status" value="1"/>
</dbReference>
<gene>
    <name evidence="8" type="ORF">EJK17_01050</name>
</gene>
<dbReference type="Gene3D" id="3.40.50.200">
    <property type="entry name" value="Peptidase S8/S53 domain"/>
    <property type="match status" value="1"/>
</dbReference>
<evidence type="ECO:0000256" key="1">
    <source>
        <dbReference type="ARBA" id="ARBA00011073"/>
    </source>
</evidence>
<evidence type="ECO:0000313" key="9">
    <source>
        <dbReference type="Proteomes" id="UP000288291"/>
    </source>
</evidence>
<dbReference type="GO" id="GO:0006508">
    <property type="term" value="P:proteolysis"/>
    <property type="evidence" value="ECO:0007669"/>
    <property type="project" value="UniProtKB-KW"/>
</dbReference>
<dbReference type="InterPro" id="IPR023827">
    <property type="entry name" value="Peptidase_S8_Asp-AS"/>
</dbReference>
<feature type="compositionally biased region" description="Low complexity" evidence="6">
    <location>
        <begin position="108"/>
        <end position="117"/>
    </location>
</feature>
<comment type="caution">
    <text evidence="5">Lacks conserved residue(s) required for the propagation of feature annotation.</text>
</comment>
<sequence length="327" mass="35707">MMREKYDYNPANYSYVFSAKKRLELESGKKGHNASQRMKNKLAVAAAIAMASGSVVLFTPNGKVQAADVDSNVQTEQVESKQQDQQKSDAKDAAGQEIQTAGKTNDTNDQVNSSSKVVSDKVQDVSSKDDDDQDEDNVPKIEQRTDEQTDSENVDYNSENDRPVNTPDLAKGNVFEAGDNGYHGEHIAVAVIDTGVDVDHQDFAAASIDPKFSEEEMKKIIEKLGHGRYVSSKIPYVHNVVTNDDSDMKEHPEKDDIPHGQHVSGTIVADGHPDSDHDWYVKGVALQAQLIFLRKSEKKTGAEIATAIYDAVKVGADVISISLGGNL</sequence>
<dbReference type="InterPro" id="IPR051048">
    <property type="entry name" value="Peptidase_S8/S53_subtilisin"/>
</dbReference>
<keyword evidence="3" id="KW-0378">Hydrolase</keyword>
<feature type="compositionally biased region" description="Basic and acidic residues" evidence="6">
    <location>
        <begin position="78"/>
        <end position="94"/>
    </location>
</feature>
<evidence type="ECO:0000259" key="7">
    <source>
        <dbReference type="Pfam" id="PF00082"/>
    </source>
</evidence>
<proteinExistence type="inferred from homology"/>
<protein>
    <recommendedName>
        <fullName evidence="7">Peptidase S8/S53 domain-containing protein</fullName>
    </recommendedName>
</protein>
<accession>A0A437SXE5</accession>
<dbReference type="PRINTS" id="PR00723">
    <property type="entry name" value="SUBTILISIN"/>
</dbReference>
<comment type="similarity">
    <text evidence="1 5">Belongs to the peptidase S8 family.</text>
</comment>
<organism evidence="8 9">
    <name type="scientific">Lactobacillus xujianguonis</name>
    <dbReference type="NCBI Taxonomy" id="2495899"/>
    <lineage>
        <taxon>Bacteria</taxon>
        <taxon>Bacillati</taxon>
        <taxon>Bacillota</taxon>
        <taxon>Bacilli</taxon>
        <taxon>Lactobacillales</taxon>
        <taxon>Lactobacillaceae</taxon>
        <taxon>Lactobacillus</taxon>
    </lineage>
</organism>
<dbReference type="PROSITE" id="PS51892">
    <property type="entry name" value="SUBTILASE"/>
    <property type="match status" value="1"/>
</dbReference>
<feature type="region of interest" description="Disordered" evidence="6">
    <location>
        <begin position="68"/>
        <end position="177"/>
    </location>
</feature>
<feature type="compositionally biased region" description="Basic and acidic residues" evidence="6">
    <location>
        <begin position="118"/>
        <end position="128"/>
    </location>
</feature>
<keyword evidence="4" id="KW-0720">Serine protease</keyword>
<feature type="domain" description="Peptidase S8/S53" evidence="7">
    <location>
        <begin position="184"/>
        <end position="324"/>
    </location>
</feature>
<dbReference type="InterPro" id="IPR000209">
    <property type="entry name" value="Peptidase_S8/S53_dom"/>
</dbReference>
<evidence type="ECO:0000256" key="5">
    <source>
        <dbReference type="PROSITE-ProRule" id="PRU01240"/>
    </source>
</evidence>
<dbReference type="PANTHER" id="PTHR43399">
    <property type="entry name" value="SUBTILISIN-RELATED"/>
    <property type="match status" value="1"/>
</dbReference>
<keyword evidence="9" id="KW-1185">Reference proteome</keyword>
<evidence type="ECO:0000256" key="6">
    <source>
        <dbReference type="SAM" id="MobiDB-lite"/>
    </source>
</evidence>
<evidence type="ECO:0000256" key="3">
    <source>
        <dbReference type="ARBA" id="ARBA00022801"/>
    </source>
</evidence>
<dbReference type="Pfam" id="PF00082">
    <property type="entry name" value="Peptidase_S8"/>
    <property type="match status" value="1"/>
</dbReference>
<dbReference type="AlphaFoldDB" id="A0A437SXE5"/>
<name>A0A437SXE5_9LACO</name>
<dbReference type="GO" id="GO:0004252">
    <property type="term" value="F:serine-type endopeptidase activity"/>
    <property type="evidence" value="ECO:0007669"/>
    <property type="project" value="InterPro"/>
</dbReference>
<feature type="compositionally biased region" description="Basic and acidic residues" evidence="6">
    <location>
        <begin position="137"/>
        <end position="147"/>
    </location>
</feature>
<dbReference type="Proteomes" id="UP000288291">
    <property type="component" value="Unassembled WGS sequence"/>
</dbReference>
<keyword evidence="2" id="KW-0645">Protease</keyword>
<dbReference type="PROSITE" id="PS00136">
    <property type="entry name" value="SUBTILASE_ASP"/>
    <property type="match status" value="1"/>
</dbReference>
<dbReference type="PANTHER" id="PTHR43399:SF4">
    <property type="entry name" value="CELL WALL-ASSOCIATED PROTEASE"/>
    <property type="match status" value="1"/>
</dbReference>
<dbReference type="InterPro" id="IPR015500">
    <property type="entry name" value="Peptidase_S8_subtilisin-rel"/>
</dbReference>
<dbReference type="InterPro" id="IPR036852">
    <property type="entry name" value="Peptidase_S8/S53_dom_sf"/>
</dbReference>